<dbReference type="InterPro" id="IPR009057">
    <property type="entry name" value="Homeodomain-like_sf"/>
</dbReference>
<proteinExistence type="predicted"/>
<dbReference type="PANTHER" id="PTHR30055">
    <property type="entry name" value="HTH-TYPE TRANSCRIPTIONAL REGULATOR RUTR"/>
    <property type="match status" value="1"/>
</dbReference>
<reference evidence="4 5" key="1">
    <citation type="journal article" date="2019" name="Int. J. Syst. Evol. Microbiol.">
        <title>The Global Catalogue of Microorganisms (GCM) 10K type strain sequencing project: providing services to taxonomists for standard genome sequencing and annotation.</title>
        <authorList>
            <consortium name="The Broad Institute Genomics Platform"/>
            <consortium name="The Broad Institute Genome Sequencing Center for Infectious Disease"/>
            <person name="Wu L."/>
            <person name="Ma J."/>
        </authorList>
    </citation>
    <scope>NUCLEOTIDE SEQUENCE [LARGE SCALE GENOMIC DNA]</scope>
    <source>
        <strain evidence="4 5">JCM 14901</strain>
    </source>
</reference>
<dbReference type="Gene3D" id="1.10.357.10">
    <property type="entry name" value="Tetracycline Repressor, domain 2"/>
    <property type="match status" value="1"/>
</dbReference>
<dbReference type="InterPro" id="IPR050109">
    <property type="entry name" value="HTH-type_TetR-like_transc_reg"/>
</dbReference>
<dbReference type="Pfam" id="PF17920">
    <property type="entry name" value="TetR_C_16"/>
    <property type="match status" value="1"/>
</dbReference>
<evidence type="ECO:0000256" key="2">
    <source>
        <dbReference type="PROSITE-ProRule" id="PRU00335"/>
    </source>
</evidence>
<dbReference type="Proteomes" id="UP001499933">
    <property type="component" value="Unassembled WGS sequence"/>
</dbReference>
<protein>
    <submittedName>
        <fullName evidence="4">TetR family transcriptional regulator</fullName>
    </submittedName>
</protein>
<evidence type="ECO:0000313" key="4">
    <source>
        <dbReference type="EMBL" id="GAA1962571.1"/>
    </source>
</evidence>
<dbReference type="PANTHER" id="PTHR30055:SF235">
    <property type="entry name" value="TRANSCRIPTIONAL REGULATORY PROTEIN"/>
    <property type="match status" value="1"/>
</dbReference>
<dbReference type="SUPFAM" id="SSF46689">
    <property type="entry name" value="Homeodomain-like"/>
    <property type="match status" value="1"/>
</dbReference>
<dbReference type="Pfam" id="PF00440">
    <property type="entry name" value="TetR_N"/>
    <property type="match status" value="1"/>
</dbReference>
<accession>A0ABN2R2T8</accession>
<dbReference type="Gene3D" id="1.10.10.60">
    <property type="entry name" value="Homeodomain-like"/>
    <property type="match status" value="1"/>
</dbReference>
<feature type="DNA-binding region" description="H-T-H motif" evidence="2">
    <location>
        <begin position="39"/>
        <end position="58"/>
    </location>
</feature>
<gene>
    <name evidence="4" type="ORF">GCM10009776_26550</name>
</gene>
<evidence type="ECO:0000256" key="1">
    <source>
        <dbReference type="ARBA" id="ARBA00023125"/>
    </source>
</evidence>
<keyword evidence="5" id="KW-1185">Reference proteome</keyword>
<evidence type="ECO:0000259" key="3">
    <source>
        <dbReference type="PROSITE" id="PS50977"/>
    </source>
</evidence>
<dbReference type="EMBL" id="BAAAOG010000005">
    <property type="protein sequence ID" value="GAA1962571.1"/>
    <property type="molecule type" value="Genomic_DNA"/>
</dbReference>
<evidence type="ECO:0000313" key="5">
    <source>
        <dbReference type="Proteomes" id="UP001499933"/>
    </source>
</evidence>
<dbReference type="PROSITE" id="PS50977">
    <property type="entry name" value="HTH_TETR_2"/>
    <property type="match status" value="1"/>
</dbReference>
<dbReference type="PRINTS" id="PR00455">
    <property type="entry name" value="HTHTETR"/>
</dbReference>
<dbReference type="RefSeq" id="WP_344095409.1">
    <property type="nucleotide sequence ID" value="NZ_BAAAOG010000005.1"/>
</dbReference>
<dbReference type="SUPFAM" id="SSF48498">
    <property type="entry name" value="Tetracyclin repressor-like, C-terminal domain"/>
    <property type="match status" value="1"/>
</dbReference>
<feature type="domain" description="HTH tetR-type" evidence="3">
    <location>
        <begin position="16"/>
        <end position="76"/>
    </location>
</feature>
<organism evidence="4 5">
    <name type="scientific">Microbacterium deminutum</name>
    <dbReference type="NCBI Taxonomy" id="344164"/>
    <lineage>
        <taxon>Bacteria</taxon>
        <taxon>Bacillati</taxon>
        <taxon>Actinomycetota</taxon>
        <taxon>Actinomycetes</taxon>
        <taxon>Micrococcales</taxon>
        <taxon>Microbacteriaceae</taxon>
        <taxon>Microbacterium</taxon>
    </lineage>
</organism>
<sequence>MTSAPAPRRGRPPGDRNTRARVLAAARRMFTERGYNAASLRDIAREAGVDAGMVRHYFVDKAGLFRAAMDMPVDPSALIASLLSGGVEGLGERLLRKLVTEWDDAGNASAMIILVRSAMTHDESNRMLREFISRQVLGRIAAAVDAPDRELRASLIGSQLVGLVVARYIVRVEPLASADPETVVAAVAPTVQRYLTGSIR</sequence>
<dbReference type="InterPro" id="IPR001647">
    <property type="entry name" value="HTH_TetR"/>
</dbReference>
<dbReference type="InterPro" id="IPR036271">
    <property type="entry name" value="Tet_transcr_reg_TetR-rel_C_sf"/>
</dbReference>
<keyword evidence="1 2" id="KW-0238">DNA-binding</keyword>
<name>A0ABN2R2T8_9MICO</name>
<comment type="caution">
    <text evidence="4">The sequence shown here is derived from an EMBL/GenBank/DDBJ whole genome shotgun (WGS) entry which is preliminary data.</text>
</comment>
<dbReference type="InterPro" id="IPR041678">
    <property type="entry name" value="TetR_C_16"/>
</dbReference>